<feature type="domain" description="HTH tetR-type" evidence="6">
    <location>
        <begin position="10"/>
        <end position="70"/>
    </location>
</feature>
<evidence type="ECO:0000259" key="6">
    <source>
        <dbReference type="PROSITE" id="PS50977"/>
    </source>
</evidence>
<dbReference type="Pfam" id="PF08361">
    <property type="entry name" value="TetR_C_2"/>
    <property type="match status" value="1"/>
</dbReference>
<organism evidence="7 8">
    <name type="scientific">Massilia haematophila</name>
    <dbReference type="NCBI Taxonomy" id="457923"/>
    <lineage>
        <taxon>Bacteria</taxon>
        <taxon>Pseudomonadati</taxon>
        <taxon>Pseudomonadota</taxon>
        <taxon>Betaproteobacteria</taxon>
        <taxon>Burkholderiales</taxon>
        <taxon>Oxalobacteraceae</taxon>
        <taxon>Telluria group</taxon>
        <taxon>Massilia</taxon>
    </lineage>
</organism>
<dbReference type="SUPFAM" id="SSF46689">
    <property type="entry name" value="Homeodomain-like"/>
    <property type="match status" value="1"/>
</dbReference>
<keyword evidence="1" id="KW-0678">Repressor</keyword>
<dbReference type="Gene3D" id="1.10.357.10">
    <property type="entry name" value="Tetracycline Repressor, domain 2"/>
    <property type="match status" value="1"/>
</dbReference>
<keyword evidence="3 5" id="KW-0238">DNA-binding</keyword>
<evidence type="ECO:0000256" key="3">
    <source>
        <dbReference type="ARBA" id="ARBA00023125"/>
    </source>
</evidence>
<keyword evidence="8" id="KW-1185">Reference proteome</keyword>
<dbReference type="InterPro" id="IPR036271">
    <property type="entry name" value="Tet_transcr_reg_TetR-rel_C_sf"/>
</dbReference>
<evidence type="ECO:0000313" key="8">
    <source>
        <dbReference type="Proteomes" id="UP001595665"/>
    </source>
</evidence>
<name>A0ABV7PNK2_9BURK</name>
<gene>
    <name evidence="7" type="ORF">ACFOPH_12910</name>
</gene>
<evidence type="ECO:0000256" key="2">
    <source>
        <dbReference type="ARBA" id="ARBA00023015"/>
    </source>
</evidence>
<dbReference type="Proteomes" id="UP001595665">
    <property type="component" value="Unassembled WGS sequence"/>
</dbReference>
<dbReference type="PANTHER" id="PTHR30055:SF240">
    <property type="entry name" value="HTH-TYPE TRANSCRIPTIONAL REGULATOR ACRR"/>
    <property type="match status" value="1"/>
</dbReference>
<evidence type="ECO:0000256" key="4">
    <source>
        <dbReference type="ARBA" id="ARBA00023163"/>
    </source>
</evidence>
<evidence type="ECO:0000256" key="1">
    <source>
        <dbReference type="ARBA" id="ARBA00022491"/>
    </source>
</evidence>
<protein>
    <submittedName>
        <fullName evidence="7">TetR family transcriptional regulator</fullName>
    </submittedName>
</protein>
<dbReference type="InterPro" id="IPR023772">
    <property type="entry name" value="DNA-bd_HTH_TetR-type_CS"/>
</dbReference>
<dbReference type="EMBL" id="JBHRVV010000001">
    <property type="protein sequence ID" value="MFC3459136.1"/>
    <property type="molecule type" value="Genomic_DNA"/>
</dbReference>
<proteinExistence type="predicted"/>
<dbReference type="InterPro" id="IPR009057">
    <property type="entry name" value="Homeodomain-like_sf"/>
</dbReference>
<dbReference type="SUPFAM" id="SSF48498">
    <property type="entry name" value="Tetracyclin repressor-like, C-terminal domain"/>
    <property type="match status" value="1"/>
</dbReference>
<comment type="caution">
    <text evidence="7">The sequence shown here is derived from an EMBL/GenBank/DDBJ whole genome shotgun (WGS) entry which is preliminary data.</text>
</comment>
<dbReference type="InterPro" id="IPR001647">
    <property type="entry name" value="HTH_TetR"/>
</dbReference>
<dbReference type="InterPro" id="IPR013572">
    <property type="entry name" value="Tscrpt_reg_MAATS_C"/>
</dbReference>
<evidence type="ECO:0000256" key="5">
    <source>
        <dbReference type="PROSITE-ProRule" id="PRU00335"/>
    </source>
</evidence>
<dbReference type="PROSITE" id="PS50977">
    <property type="entry name" value="HTH_TETR_2"/>
    <property type="match status" value="1"/>
</dbReference>
<feature type="DNA-binding region" description="H-T-H motif" evidence="5">
    <location>
        <begin position="33"/>
        <end position="52"/>
    </location>
</feature>
<dbReference type="RefSeq" id="WP_312554071.1">
    <property type="nucleotide sequence ID" value="NZ_JBHRVV010000001.1"/>
</dbReference>
<keyword evidence="2" id="KW-0805">Transcription regulation</keyword>
<dbReference type="Pfam" id="PF00440">
    <property type="entry name" value="TetR_N"/>
    <property type="match status" value="1"/>
</dbReference>
<sequence length="208" mass="23434">MARRTKEEAAATRDSILDAAEQLFVEQGVSRTTLQHIASAAGVTRGAIYWHFDDKGALFNAMMERATLPFECALTVLNKASETDPLDDLRSFVLEIFRVTEQDPKARRVFEIASLKVEFVSELDAVRVRRSQSKKEWMAHVEERIKLGIRGGQIRADVNARVQALGLWSMMDGLIRNWMFEPGSFSLLETGGQVFDTLLDGIRAKQTE</sequence>
<dbReference type="InterPro" id="IPR050109">
    <property type="entry name" value="HTH-type_TetR-like_transc_reg"/>
</dbReference>
<evidence type="ECO:0000313" key="7">
    <source>
        <dbReference type="EMBL" id="MFC3459136.1"/>
    </source>
</evidence>
<dbReference type="PRINTS" id="PR00455">
    <property type="entry name" value="HTHTETR"/>
</dbReference>
<accession>A0ABV7PNK2</accession>
<keyword evidence="4" id="KW-0804">Transcription</keyword>
<dbReference type="PROSITE" id="PS01081">
    <property type="entry name" value="HTH_TETR_1"/>
    <property type="match status" value="1"/>
</dbReference>
<reference evidence="8" key="1">
    <citation type="journal article" date="2019" name="Int. J. Syst. Evol. Microbiol.">
        <title>The Global Catalogue of Microorganisms (GCM) 10K type strain sequencing project: providing services to taxonomists for standard genome sequencing and annotation.</title>
        <authorList>
            <consortium name="The Broad Institute Genomics Platform"/>
            <consortium name="The Broad Institute Genome Sequencing Center for Infectious Disease"/>
            <person name="Wu L."/>
            <person name="Ma J."/>
        </authorList>
    </citation>
    <scope>NUCLEOTIDE SEQUENCE [LARGE SCALE GENOMIC DNA]</scope>
    <source>
        <strain evidence="8">CCM 7480</strain>
    </source>
</reference>
<dbReference type="PANTHER" id="PTHR30055">
    <property type="entry name" value="HTH-TYPE TRANSCRIPTIONAL REGULATOR RUTR"/>
    <property type="match status" value="1"/>
</dbReference>